<dbReference type="Pfam" id="PF03070">
    <property type="entry name" value="TENA_THI-4"/>
    <property type="match status" value="2"/>
</dbReference>
<reference evidence="2 3" key="1">
    <citation type="journal article" date="2016" name="DNA Res.">
        <title>The draft genome of MD-2 pineapple using hybrid error correction of long reads.</title>
        <authorList>
            <person name="Redwan R.M."/>
            <person name="Saidin A."/>
            <person name="Kumar S.V."/>
        </authorList>
    </citation>
    <scope>NUCLEOTIDE SEQUENCE [LARGE SCALE GENOMIC DNA]</scope>
    <source>
        <strain evidence="3">cv. MD2</strain>
        <tissue evidence="2">Leaf</tissue>
    </source>
</reference>
<dbReference type="InterPro" id="IPR036412">
    <property type="entry name" value="HAD-like_sf"/>
</dbReference>
<sequence length="623" mass="69027">MRFLTTLHLPLRRNPNPIPIPIPPSLPLISSPLALSKQDRPRIRRPWSFGLVSTARRAMAAAAVAAPAAEEGSPGRRFWIRSRREATIAAYTPFVVCLAAGGLEMETFRGYVAQDVHFLNAFAKAYEMAGECADDDDAKATINELRNAVLDELKMHNSVVQEWGIDPTKEIIPNATTKKYIDFLIGTASGKVDGGKGTGKIATPFEKTKLAAYTVGAMAPCMRLYAFLGKELQVFLKQDQNSHPYKKWIENYSSKSFEDAALQIEELLDKLSVSFTGEELEVVGKLYHQAMKLEVEFFSAQPVVQPTVVPLTKLHDPNNRLVIFSDFDLTCTLVDSSTILAEIAILSAPKVDQSETNSSLARKSSSDMRNLWGALSKQYTEEYKQCMESILSSEEAKKFDYENLCRSLHLLSDFEKRANSRVIDSGMLEGANLDDVKRAGERLILQTGCASFFQRIVSVKEKFNVDLHVLSYCWCGDLIRSAFSSVGRPSDLSIHANEFTYEKGVSTREIVRRIETPLDKVEAFKTIISKLPSDGKHLSVYIGDSAGDLLCLLEADVGIVIGSSTTLRRVGKHFGVSFAPLYPGLVNKQMQLDRDGSSMWKGLCGVLYTVSSWSEIEAFILGA</sequence>
<dbReference type="PANTHER" id="PTHR43198">
    <property type="entry name" value="BIFUNCTIONAL TH2 PROTEIN"/>
    <property type="match status" value="1"/>
</dbReference>
<dbReference type="STRING" id="4615.A0A199VK57"/>
<protein>
    <submittedName>
        <fullName evidence="2">Putative aminopyrimidine aminohydrolase, mitochondrial</fullName>
    </submittedName>
</protein>
<evidence type="ECO:0000259" key="1">
    <source>
        <dbReference type="Pfam" id="PF03070"/>
    </source>
</evidence>
<evidence type="ECO:0000313" key="2">
    <source>
        <dbReference type="EMBL" id="OAY77552.1"/>
    </source>
</evidence>
<dbReference type="GO" id="GO:0005829">
    <property type="term" value="C:cytosol"/>
    <property type="evidence" value="ECO:0007669"/>
    <property type="project" value="TreeGrafter"/>
</dbReference>
<dbReference type="GO" id="GO:0006772">
    <property type="term" value="P:thiamine metabolic process"/>
    <property type="evidence" value="ECO:0007669"/>
    <property type="project" value="UniProtKB-ARBA"/>
</dbReference>
<feature type="domain" description="Thiaminase-2/PQQC" evidence="1">
    <location>
        <begin position="212"/>
        <end position="299"/>
    </location>
</feature>
<gene>
    <name evidence="2" type="ORF">ACMD2_09849</name>
</gene>
<dbReference type="SUPFAM" id="SSF48613">
    <property type="entry name" value="Heme oxygenase-like"/>
    <property type="match status" value="1"/>
</dbReference>
<dbReference type="Gene3D" id="3.40.50.1000">
    <property type="entry name" value="HAD superfamily/HAD-like"/>
    <property type="match status" value="1"/>
</dbReference>
<organism evidence="2 3">
    <name type="scientific">Ananas comosus</name>
    <name type="common">Pineapple</name>
    <name type="synonym">Ananas ananas</name>
    <dbReference type="NCBI Taxonomy" id="4615"/>
    <lineage>
        <taxon>Eukaryota</taxon>
        <taxon>Viridiplantae</taxon>
        <taxon>Streptophyta</taxon>
        <taxon>Embryophyta</taxon>
        <taxon>Tracheophyta</taxon>
        <taxon>Spermatophyta</taxon>
        <taxon>Magnoliopsida</taxon>
        <taxon>Liliopsida</taxon>
        <taxon>Poales</taxon>
        <taxon>Bromeliaceae</taxon>
        <taxon>Bromelioideae</taxon>
        <taxon>Ananas</taxon>
    </lineage>
</organism>
<dbReference type="AlphaFoldDB" id="A0A199VK57"/>
<dbReference type="GO" id="GO:0016787">
    <property type="term" value="F:hydrolase activity"/>
    <property type="evidence" value="ECO:0007669"/>
    <property type="project" value="UniProtKB-KW"/>
</dbReference>
<dbReference type="PANTHER" id="PTHR43198:SF2">
    <property type="entry name" value="SI:CH1073-67J19.1-RELATED"/>
    <property type="match status" value="1"/>
</dbReference>
<dbReference type="InterPro" id="IPR023214">
    <property type="entry name" value="HAD_sf"/>
</dbReference>
<dbReference type="EMBL" id="LSRQ01001510">
    <property type="protein sequence ID" value="OAY77552.1"/>
    <property type="molecule type" value="Genomic_DNA"/>
</dbReference>
<comment type="caution">
    <text evidence="2">The sequence shown here is derived from an EMBL/GenBank/DDBJ whole genome shotgun (WGS) entry which is preliminary data.</text>
</comment>
<dbReference type="InterPro" id="IPR004305">
    <property type="entry name" value="Thiaminase-2/PQQC"/>
</dbReference>
<name>A0A199VK57_ANACO</name>
<dbReference type="InterPro" id="IPR050967">
    <property type="entry name" value="Thiamine_Salvage_TenA"/>
</dbReference>
<evidence type="ECO:0000313" key="3">
    <source>
        <dbReference type="Proteomes" id="UP000092600"/>
    </source>
</evidence>
<dbReference type="Proteomes" id="UP000092600">
    <property type="component" value="Unassembled WGS sequence"/>
</dbReference>
<proteinExistence type="predicted"/>
<dbReference type="FunFam" id="1.20.910.10:FF:000006">
    <property type="entry name" value="Bifunctional TH2 protein, mitochondrial"/>
    <property type="match status" value="1"/>
</dbReference>
<dbReference type="Gene3D" id="1.20.910.10">
    <property type="entry name" value="Heme oxygenase-like"/>
    <property type="match status" value="1"/>
</dbReference>
<dbReference type="SUPFAM" id="SSF56784">
    <property type="entry name" value="HAD-like"/>
    <property type="match status" value="1"/>
</dbReference>
<keyword evidence="2" id="KW-0378">Hydrolase</keyword>
<feature type="domain" description="Thiaminase-2/PQQC" evidence="1">
    <location>
        <begin position="93"/>
        <end position="190"/>
    </location>
</feature>
<accession>A0A199VK57</accession>
<dbReference type="InterPro" id="IPR016084">
    <property type="entry name" value="Haem_Oase-like_multi-hlx"/>
</dbReference>
<dbReference type="CDD" id="cd19368">
    <property type="entry name" value="TenA_C_AtTH2-like"/>
    <property type="match status" value="1"/>
</dbReference>